<accession>A0A0J7KWS7</accession>
<feature type="domain" description="XRRM" evidence="3">
    <location>
        <begin position="1"/>
        <end position="96"/>
    </location>
</feature>
<gene>
    <name evidence="4" type="ORF">RF55_5127</name>
</gene>
<dbReference type="AlphaFoldDB" id="A0A0J7KWS7"/>
<evidence type="ECO:0000313" key="4">
    <source>
        <dbReference type="EMBL" id="KMQ94709.1"/>
    </source>
</evidence>
<dbReference type="PROSITE" id="PS51939">
    <property type="entry name" value="XRRM"/>
    <property type="match status" value="1"/>
</dbReference>
<name>A0A0J7KWS7_LASNI</name>
<evidence type="ECO:0000313" key="5">
    <source>
        <dbReference type="Proteomes" id="UP000036403"/>
    </source>
</evidence>
<protein>
    <submittedName>
        <fullName evidence="4">La-related protein 7-like protein</fullName>
    </submittedName>
</protein>
<sequence>MQLLKGHLKKDEVNNSVKYIDITHGSCKAYVRCDIAEATQSIVQKSYEGRYLTVLKDNDEKSYWDRIVRDQEEKLNRKGRVKQREHDDKLLKRAKKKLGKCIKFDKD</sequence>
<dbReference type="EMBL" id="LBMM01002519">
    <property type="protein sequence ID" value="KMQ94709.1"/>
    <property type="molecule type" value="Genomic_DNA"/>
</dbReference>
<dbReference type="InterPro" id="IPR012677">
    <property type="entry name" value="Nucleotide-bd_a/b_plait_sf"/>
</dbReference>
<evidence type="ECO:0000256" key="2">
    <source>
        <dbReference type="PROSITE-ProRule" id="PRU01288"/>
    </source>
</evidence>
<dbReference type="GO" id="GO:0003723">
    <property type="term" value="F:RNA binding"/>
    <property type="evidence" value="ECO:0007669"/>
    <property type="project" value="UniProtKB-KW"/>
</dbReference>
<reference evidence="4 5" key="1">
    <citation type="submission" date="2015-04" db="EMBL/GenBank/DDBJ databases">
        <title>Lasius niger genome sequencing.</title>
        <authorList>
            <person name="Konorov E.A."/>
            <person name="Nikitin M.A."/>
            <person name="Kirill M.V."/>
            <person name="Chang P."/>
        </authorList>
    </citation>
    <scope>NUCLEOTIDE SEQUENCE [LARGE SCALE GENOMIC DNA]</scope>
    <source>
        <tissue evidence="4">Whole</tissue>
    </source>
</reference>
<proteinExistence type="predicted"/>
<comment type="caution">
    <text evidence="4">The sequence shown here is derived from an EMBL/GenBank/DDBJ whole genome shotgun (WGS) entry which is preliminary data.</text>
</comment>
<dbReference type="Proteomes" id="UP000036403">
    <property type="component" value="Unassembled WGS sequence"/>
</dbReference>
<evidence type="ECO:0000259" key="3">
    <source>
        <dbReference type="PROSITE" id="PS51939"/>
    </source>
</evidence>
<dbReference type="STRING" id="67767.A0A0J7KWS7"/>
<organism evidence="4 5">
    <name type="scientific">Lasius niger</name>
    <name type="common">Black garden ant</name>
    <dbReference type="NCBI Taxonomy" id="67767"/>
    <lineage>
        <taxon>Eukaryota</taxon>
        <taxon>Metazoa</taxon>
        <taxon>Ecdysozoa</taxon>
        <taxon>Arthropoda</taxon>
        <taxon>Hexapoda</taxon>
        <taxon>Insecta</taxon>
        <taxon>Pterygota</taxon>
        <taxon>Neoptera</taxon>
        <taxon>Endopterygota</taxon>
        <taxon>Hymenoptera</taxon>
        <taxon>Apocrita</taxon>
        <taxon>Aculeata</taxon>
        <taxon>Formicoidea</taxon>
        <taxon>Formicidae</taxon>
        <taxon>Formicinae</taxon>
        <taxon>Lasius</taxon>
        <taxon>Lasius</taxon>
    </lineage>
</organism>
<dbReference type="InterPro" id="IPR014886">
    <property type="entry name" value="La_xRRM"/>
</dbReference>
<evidence type="ECO:0000256" key="1">
    <source>
        <dbReference type="ARBA" id="ARBA00022884"/>
    </source>
</evidence>
<dbReference type="GO" id="GO:1990904">
    <property type="term" value="C:ribonucleoprotein complex"/>
    <property type="evidence" value="ECO:0007669"/>
    <property type="project" value="UniProtKB-UniRule"/>
</dbReference>
<keyword evidence="1 2" id="KW-0694">RNA-binding</keyword>
<dbReference type="PaxDb" id="67767-A0A0J7KWS7"/>
<dbReference type="Gene3D" id="3.30.70.330">
    <property type="match status" value="1"/>
</dbReference>
<dbReference type="Pfam" id="PF08777">
    <property type="entry name" value="RRM_3"/>
    <property type="match status" value="1"/>
</dbReference>
<keyword evidence="5" id="KW-1185">Reference proteome</keyword>